<dbReference type="PANTHER" id="PTHR46481:SF2">
    <property type="entry name" value="BED-TYPE DOMAIN-CONTAINING PROTEIN"/>
    <property type="match status" value="1"/>
</dbReference>
<proteinExistence type="predicted"/>
<feature type="signal peptide" evidence="1">
    <location>
        <begin position="1"/>
        <end position="23"/>
    </location>
</feature>
<dbReference type="Proteomes" id="UP001295469">
    <property type="component" value="Chromosome C05"/>
</dbReference>
<dbReference type="AlphaFoldDB" id="A0A816KXU0"/>
<accession>A0A816KXU0</accession>
<evidence type="ECO:0000313" key="2">
    <source>
        <dbReference type="EMBL" id="CAF1929258.1"/>
    </source>
</evidence>
<keyword evidence="1" id="KW-0732">Signal</keyword>
<reference evidence="2" key="1">
    <citation type="submission" date="2021-01" db="EMBL/GenBank/DDBJ databases">
        <authorList>
            <consortium name="Genoscope - CEA"/>
            <person name="William W."/>
        </authorList>
    </citation>
    <scope>NUCLEOTIDE SEQUENCE</scope>
</reference>
<feature type="chain" id="PRO_5032952727" evidence="1">
    <location>
        <begin position="24"/>
        <end position="106"/>
    </location>
</feature>
<gene>
    <name evidence="2" type="ORF">DARMORV10_C05P32250.1</name>
</gene>
<dbReference type="PANTHER" id="PTHR46481">
    <property type="entry name" value="ZINC FINGER BED DOMAIN-CONTAINING PROTEIN 4"/>
    <property type="match status" value="1"/>
</dbReference>
<evidence type="ECO:0000256" key="1">
    <source>
        <dbReference type="SAM" id="SignalP"/>
    </source>
</evidence>
<protein>
    <submittedName>
        <fullName evidence="2">(rape) hypothetical protein</fullName>
    </submittedName>
</protein>
<name>A0A816KXU0_BRANA</name>
<dbReference type="EMBL" id="HG994369">
    <property type="protein sequence ID" value="CAF1929258.1"/>
    <property type="molecule type" value="Genomic_DNA"/>
</dbReference>
<organism evidence="2">
    <name type="scientific">Brassica napus</name>
    <name type="common">Rape</name>
    <dbReference type="NCBI Taxonomy" id="3708"/>
    <lineage>
        <taxon>Eukaryota</taxon>
        <taxon>Viridiplantae</taxon>
        <taxon>Streptophyta</taxon>
        <taxon>Embryophyta</taxon>
        <taxon>Tracheophyta</taxon>
        <taxon>Spermatophyta</taxon>
        <taxon>Magnoliopsida</taxon>
        <taxon>eudicotyledons</taxon>
        <taxon>Gunneridae</taxon>
        <taxon>Pentapetalae</taxon>
        <taxon>rosids</taxon>
        <taxon>malvids</taxon>
        <taxon>Brassicales</taxon>
        <taxon>Brassicaceae</taxon>
        <taxon>Brassiceae</taxon>
        <taxon>Brassica</taxon>
    </lineage>
</organism>
<dbReference type="InterPro" id="IPR052035">
    <property type="entry name" value="ZnF_BED_domain_contain"/>
</dbReference>
<sequence>MYVIIKARQLLLFFLIVWPNGEYRRYSALQYNTTTYTYAQKRFQREFNLLGNEALVLDEKYMYMRCSHHIINMIVKDGMLQISENVEAIRNAMQYVRSSVPRQEII</sequence>